<proteinExistence type="predicted"/>
<keyword evidence="1" id="KW-1133">Transmembrane helix</keyword>
<keyword evidence="1" id="KW-0812">Transmembrane</keyword>
<feature type="transmembrane region" description="Helical" evidence="1">
    <location>
        <begin position="53"/>
        <end position="80"/>
    </location>
</feature>
<reference evidence="2 3" key="1">
    <citation type="submission" date="2017-07" db="EMBL/GenBank/DDBJ databases">
        <authorList>
            <person name="Talla V."/>
            <person name="Backstrom N."/>
        </authorList>
    </citation>
    <scope>NUCLEOTIDE SEQUENCE [LARGE SCALE GENOMIC DNA]</scope>
</reference>
<evidence type="ECO:0000313" key="2">
    <source>
        <dbReference type="EMBL" id="VVC99482.1"/>
    </source>
</evidence>
<gene>
    <name evidence="2" type="ORF">LSINAPIS_LOCUS10354</name>
</gene>
<name>A0A5E4QP93_9NEOP</name>
<dbReference type="Proteomes" id="UP000324832">
    <property type="component" value="Unassembled WGS sequence"/>
</dbReference>
<keyword evidence="3" id="KW-1185">Reference proteome</keyword>
<organism evidence="2 3">
    <name type="scientific">Leptidea sinapis</name>
    <dbReference type="NCBI Taxonomy" id="189913"/>
    <lineage>
        <taxon>Eukaryota</taxon>
        <taxon>Metazoa</taxon>
        <taxon>Ecdysozoa</taxon>
        <taxon>Arthropoda</taxon>
        <taxon>Hexapoda</taxon>
        <taxon>Insecta</taxon>
        <taxon>Pterygota</taxon>
        <taxon>Neoptera</taxon>
        <taxon>Endopterygota</taxon>
        <taxon>Lepidoptera</taxon>
        <taxon>Glossata</taxon>
        <taxon>Ditrysia</taxon>
        <taxon>Papilionoidea</taxon>
        <taxon>Pieridae</taxon>
        <taxon>Dismorphiinae</taxon>
        <taxon>Leptidea</taxon>
    </lineage>
</organism>
<feature type="transmembrane region" description="Helical" evidence="1">
    <location>
        <begin position="86"/>
        <end position="110"/>
    </location>
</feature>
<evidence type="ECO:0000256" key="1">
    <source>
        <dbReference type="SAM" id="Phobius"/>
    </source>
</evidence>
<dbReference type="AlphaFoldDB" id="A0A5E4QP93"/>
<dbReference type="EMBL" id="FZQP02004178">
    <property type="protein sequence ID" value="VVC99482.1"/>
    <property type="molecule type" value="Genomic_DNA"/>
</dbReference>
<feature type="transmembrane region" description="Helical" evidence="1">
    <location>
        <begin position="12"/>
        <end position="32"/>
    </location>
</feature>
<protein>
    <submittedName>
        <fullName evidence="2">Uncharacterized protein</fullName>
    </submittedName>
</protein>
<accession>A0A5E4QP93</accession>
<evidence type="ECO:0000313" key="3">
    <source>
        <dbReference type="Proteomes" id="UP000324832"/>
    </source>
</evidence>
<sequence>MVVSNKKALYIGVLSLVWSTIYMSVLIYFLILEKIDLNLRIFQYFTDNNNIKIITLVTIILLVLSALGTLTSILLLIGIIKKRHELLLPYFALGSFAVLLKLLIIILCLISKHY</sequence>
<keyword evidence="1" id="KW-0472">Membrane</keyword>